<name>E4T5E6_PALPW</name>
<organism evidence="3 4">
    <name type="scientific">Paludibacter propionicigenes (strain DSM 17365 / JCM 13257 / WB4)</name>
    <dbReference type="NCBI Taxonomy" id="694427"/>
    <lineage>
        <taxon>Bacteria</taxon>
        <taxon>Pseudomonadati</taxon>
        <taxon>Bacteroidota</taxon>
        <taxon>Bacteroidia</taxon>
        <taxon>Bacteroidales</taxon>
        <taxon>Paludibacteraceae</taxon>
        <taxon>Paludibacter</taxon>
    </lineage>
</organism>
<dbReference type="STRING" id="694427.Palpr_1801"/>
<sequence>MKKIVFSIIVCFVAIATVSAVEISKADTTVFYNKKRIELKDSVGQMKVKVFDAAGVNDSVPYKPVYEGIFSDGKTYEKWTVMEEIGLQIPFMKKTLSRHYGKMEPHWAGIGWGFANISDASLKINNIAGVPLKSGSSTEFFFNLIEKILPIYKNRVGITTGLGFNWRAYYLDDNTHLVETNGVTGVQPAPAGVNYEYSKLKIAHITLPVLVEWQPALGNPHDKFFVSAGLVFGIKTYSVSKTKFRNQDGDMVKRDEAKGLNVLPLSLDYMAQVGYGDFNVYAKYSPFSIFESGKGPNVRAVSLGLMLNF</sequence>
<evidence type="ECO:0000313" key="3">
    <source>
        <dbReference type="EMBL" id="ADQ79940.1"/>
    </source>
</evidence>
<keyword evidence="1" id="KW-0732">Signal</keyword>
<accession>E4T5E6</accession>
<protein>
    <recommendedName>
        <fullName evidence="2">Outer membrane protein beta-barrel domain-containing protein</fullName>
    </recommendedName>
</protein>
<dbReference type="RefSeq" id="WP_013445309.1">
    <property type="nucleotide sequence ID" value="NC_014734.1"/>
</dbReference>
<dbReference type="eggNOG" id="ENOG502ZBPQ">
    <property type="taxonomic scope" value="Bacteria"/>
</dbReference>
<reference key="1">
    <citation type="submission" date="2010-11" db="EMBL/GenBank/DDBJ databases">
        <title>The complete genome of Paludibacter propionicigenes DSM 17365.</title>
        <authorList>
            <consortium name="US DOE Joint Genome Institute (JGI-PGF)"/>
            <person name="Lucas S."/>
            <person name="Copeland A."/>
            <person name="Lapidus A."/>
            <person name="Bruce D."/>
            <person name="Goodwin L."/>
            <person name="Pitluck S."/>
            <person name="Kyrpides N."/>
            <person name="Mavromatis K."/>
            <person name="Ivanova N."/>
            <person name="Munk A.C."/>
            <person name="Brettin T."/>
            <person name="Detter J.C."/>
            <person name="Han C."/>
            <person name="Tapia R."/>
            <person name="Land M."/>
            <person name="Hauser L."/>
            <person name="Markowitz V."/>
            <person name="Cheng J.-F."/>
            <person name="Hugenholtz P."/>
            <person name="Woyke T."/>
            <person name="Wu D."/>
            <person name="Gronow S."/>
            <person name="Wellnitz S."/>
            <person name="Brambilla E."/>
            <person name="Klenk H.-P."/>
            <person name="Eisen J.A."/>
        </authorList>
    </citation>
    <scope>NUCLEOTIDE SEQUENCE</scope>
    <source>
        <strain>WB4</strain>
    </source>
</reference>
<keyword evidence="4" id="KW-1185">Reference proteome</keyword>
<gene>
    <name evidence="3" type="ordered locus">Palpr_1801</name>
</gene>
<proteinExistence type="predicted"/>
<dbReference type="OrthoDB" id="1117977at2"/>
<evidence type="ECO:0000256" key="1">
    <source>
        <dbReference type="SAM" id="SignalP"/>
    </source>
</evidence>
<dbReference type="Pfam" id="PF13568">
    <property type="entry name" value="OMP_b-brl_2"/>
    <property type="match status" value="1"/>
</dbReference>
<feature type="domain" description="Outer membrane protein beta-barrel" evidence="2">
    <location>
        <begin position="133"/>
        <end position="284"/>
    </location>
</feature>
<reference evidence="3 4" key="2">
    <citation type="journal article" date="2011" name="Stand. Genomic Sci.">
        <title>Complete genome sequence of Paludibacter propionicigenes type strain (WB4).</title>
        <authorList>
            <person name="Gronow S."/>
            <person name="Munk C."/>
            <person name="Lapidus A."/>
            <person name="Nolan M."/>
            <person name="Lucas S."/>
            <person name="Hammon N."/>
            <person name="Deshpande S."/>
            <person name="Cheng J.F."/>
            <person name="Tapia R."/>
            <person name="Han C."/>
            <person name="Goodwin L."/>
            <person name="Pitluck S."/>
            <person name="Liolios K."/>
            <person name="Ivanova N."/>
            <person name="Mavromatis K."/>
            <person name="Mikhailova N."/>
            <person name="Pati A."/>
            <person name="Chen A."/>
            <person name="Palaniappan K."/>
            <person name="Land M."/>
            <person name="Hauser L."/>
            <person name="Chang Y.J."/>
            <person name="Jeffries C.D."/>
            <person name="Brambilla E."/>
            <person name="Rohde M."/>
            <person name="Goker M."/>
            <person name="Detter J.C."/>
            <person name="Woyke T."/>
            <person name="Bristow J."/>
            <person name="Eisen J.A."/>
            <person name="Markowitz V."/>
            <person name="Hugenholtz P."/>
            <person name="Kyrpides N.C."/>
            <person name="Klenk H.P."/>
        </authorList>
    </citation>
    <scope>NUCLEOTIDE SEQUENCE [LARGE SCALE GENOMIC DNA]</scope>
    <source>
        <strain evidence="4">DSM 17365 / JCM 13257 / WB4</strain>
    </source>
</reference>
<dbReference type="KEGG" id="ppn:Palpr_1801"/>
<dbReference type="EMBL" id="CP002345">
    <property type="protein sequence ID" value="ADQ79940.1"/>
    <property type="molecule type" value="Genomic_DNA"/>
</dbReference>
<dbReference type="HOGENOM" id="CLU_079875_0_0_10"/>
<evidence type="ECO:0000313" key="4">
    <source>
        <dbReference type="Proteomes" id="UP000008718"/>
    </source>
</evidence>
<evidence type="ECO:0000259" key="2">
    <source>
        <dbReference type="Pfam" id="PF13568"/>
    </source>
</evidence>
<feature type="chain" id="PRO_5003187644" description="Outer membrane protein beta-barrel domain-containing protein" evidence="1">
    <location>
        <begin position="21"/>
        <end position="309"/>
    </location>
</feature>
<dbReference type="AlphaFoldDB" id="E4T5E6"/>
<dbReference type="InterPro" id="IPR025665">
    <property type="entry name" value="Beta-barrel_OMP_2"/>
</dbReference>
<dbReference type="Proteomes" id="UP000008718">
    <property type="component" value="Chromosome"/>
</dbReference>
<feature type="signal peptide" evidence="1">
    <location>
        <begin position="1"/>
        <end position="20"/>
    </location>
</feature>